<dbReference type="InterPro" id="IPR051712">
    <property type="entry name" value="ARTD-AVP"/>
</dbReference>
<feature type="domain" description="C3H1-type" evidence="9">
    <location>
        <begin position="693"/>
        <end position="714"/>
    </location>
</feature>
<dbReference type="Gene3D" id="3.90.228.10">
    <property type="match status" value="1"/>
</dbReference>
<dbReference type="Pfam" id="PF02825">
    <property type="entry name" value="WWE"/>
    <property type="match status" value="1"/>
</dbReference>
<dbReference type="InterPro" id="IPR012317">
    <property type="entry name" value="Poly(ADP-ribose)pol_cat_dom"/>
</dbReference>
<evidence type="ECO:0000259" key="11">
    <source>
        <dbReference type="PROSITE" id="PS51059"/>
    </source>
</evidence>
<comment type="catalytic activity">
    <reaction evidence="6">
        <text>2'-phospho-[ligated tRNA] + NAD(+) = mature tRNA + ADP-alpha-D-ribose 1'',2''-cyclic phosphate + nicotinamide</text>
        <dbReference type="Rhea" id="RHEA:23324"/>
        <dbReference type="Rhea" id="RHEA-COMP:11106"/>
        <dbReference type="Rhea" id="RHEA-COMP:11107"/>
        <dbReference type="ChEBI" id="CHEBI:17154"/>
        <dbReference type="ChEBI" id="CHEBI:57540"/>
        <dbReference type="ChEBI" id="CHEBI:76596"/>
        <dbReference type="ChEBI" id="CHEBI:82883"/>
        <dbReference type="ChEBI" id="CHEBI:85027"/>
        <dbReference type="EC" id="2.7.1.160"/>
    </reaction>
</comment>
<feature type="compositionally biased region" description="Acidic residues" evidence="8">
    <location>
        <begin position="828"/>
        <end position="845"/>
    </location>
</feature>
<dbReference type="Gene3D" id="1.10.10.970">
    <property type="entry name" value="RNA 2'-phosphotransferase, Tpt1/KptA family, N-terminal domain"/>
    <property type="match status" value="1"/>
</dbReference>
<dbReference type="PROSITE" id="PS50918">
    <property type="entry name" value="WWE"/>
    <property type="match status" value="1"/>
</dbReference>
<comment type="function">
    <text evidence="1">Catalyzes the last step of tRNA splicing, the transfer of the splice junction 2'-phosphate from ligated tRNA to NAD to produce ADP-ribose 1''-2'' cyclic phosphate.</text>
</comment>
<dbReference type="Pfam" id="PF01885">
    <property type="entry name" value="PTS_2-RNA"/>
    <property type="match status" value="1"/>
</dbReference>
<comment type="similarity">
    <text evidence="5">Belongs to the ARTD/PARP family.</text>
</comment>
<dbReference type="InterPro" id="IPR041337">
    <property type="entry name" value="hnRNP_Q_AcD"/>
</dbReference>
<feature type="zinc finger region" description="C3H1-type" evidence="7">
    <location>
        <begin position="693"/>
        <end position="714"/>
    </location>
</feature>
<feature type="region of interest" description="Disordered" evidence="8">
    <location>
        <begin position="299"/>
        <end position="377"/>
    </location>
</feature>
<dbReference type="GO" id="GO:0005634">
    <property type="term" value="C:nucleus"/>
    <property type="evidence" value="ECO:0007669"/>
    <property type="project" value="UniProtKB-SubCell"/>
</dbReference>
<evidence type="ECO:0000259" key="10">
    <source>
        <dbReference type="PROSITE" id="PS50918"/>
    </source>
</evidence>
<dbReference type="InterPro" id="IPR000571">
    <property type="entry name" value="Znf_CCCH"/>
</dbReference>
<keyword evidence="7" id="KW-0863">Zinc-finger</keyword>
<sequence>MAAIEYRKLVDYGLNPKVARELCGLFESGKVSPQELDNRALDALKECNVNEAIGVIKTFAGSERTNVKNKSGYLCGMIKKQRQKQASPGPAMPRNQGEKSDFQLSKALSYILRHGAEKLGYKMMPGGFLYVEDILKKQKNLCDYDLEDVKRVVETNDKQRFHMEWDRETGKLKIRANQGHTIETGSSSGFPPNMHPGWQPNTMNTNQYQGGPQGMYTNQGYNQPNQYQGRPQGMYANQGYNQPPNQYYQGYNQPPHPQNYGPGLAGMMPPPLSPVQNMNQPQQNVQYVMMPVPVSSVGAPPGQGPAPYAPPLMGQYNPNLPQGNLNIIDHQGSPQRDGQTPDREKQPKKKRSKKDKQKMEENEIQDHTRSGQTNQFEEDGFIKLKSLLSEEPEEHYRVETGVIGEDMDDDSKRGGGRGRKRRGGRGRKGRGGQNKQQDEKQDSESSENEEDKDEMDKYMGSRDDLRNQRSSRGSRGNLNKNFGSVDSIASQGSRQNRRGRGGYNRGRGGQTSHMDEEKSPQNEEIGQSNRGHQGVRGRGRGQQRGRGGHGHNENRNEIRENEGEDTHGNQRGRGKGRDRGRGIGGRQQNERTNELEDEDIPDVDDNDVFKFLVKTFGGGCTFEDFLRRCDLFPMDSNICLWFRKHSRRFHVFWEGKDIIYVQPFFQDAKICVRWNNKKNPGECKNAQCDFFHICRRFIRGNCKDKDCPLSHSFRNLHNRHLKDKLGISDFSDVDIKIVLNCNSPSVCADYIYNNGCKVENAEKRCPHLHLCRIKIFGKCDDPCKFKKTHSITQFHNKWVLTSCHMKGWPAARVFKAIYVPPRQREVSEDYSDDSDLSQDDDDADDASVRYDSDVNISSESLSSTASGPARKFNKLITSVENLSIEDVRERGKMKLGRRERFKSSEDIICGIVGKDDHGLPKLSAPQQKYVDDDDIKERERILMEKYKQEKQGTSSGKVVKPKPPPRPSKVSPSDPDYQERNPSVLKDDIDISKICIFVSKDKCPSASCKNLHLPSGIPYLWQIKMFGKWFSLTLAENEKMEKGYCDLLDVESTEVKYMGIKYRYRIRFSNMQAIIYDVDGQPAVADNTSCDVRRLSTPSFAEKKMMVDSYLTQWRWYWKDDSRNWNMYTKDVFLFTLERKYQTKQKTYLYTRENYYFMYRIDFQKMTQINLDTDKERKIIRRPLFVSKDDVQQKKYPDSIPFPAAMSTAKPMHFYHWDCAHDFELVELDITGKEFIDVIKSLQDSMSPTRFGIKFIYRIQNRKLWSEYDIKKKLMLADAEQDGRGQNIDERDLFHGTDSLDTCRGICTNNFDFRTSGRNATLYGEGSYFAVRAKMSHSYTKADLPTDIRFMFRAKVLVGQFTTGNPSLRRPPEIFGQVHKLYDSCVDKDHDPHIFVVFDRNQCYPEYLIMYTDRETLPPVDQTIAASSISSISSYGGDPLVYSHQLGSPTSPTMQSFPQAFAGSAEESPAAFRARLNEHSKRKEEKCVLQ</sequence>
<evidence type="ECO:0000256" key="1">
    <source>
        <dbReference type="ARBA" id="ARBA00003343"/>
    </source>
</evidence>
<comment type="subcellular location">
    <subcellularLocation>
        <location evidence="2">Nucleus</location>
    </subcellularLocation>
</comment>
<evidence type="ECO:0000313" key="13">
    <source>
        <dbReference type="Proteomes" id="UP000507470"/>
    </source>
</evidence>
<dbReference type="SUPFAM" id="SSF117839">
    <property type="entry name" value="WWE domain"/>
    <property type="match status" value="1"/>
</dbReference>
<dbReference type="PROSITE" id="PS50103">
    <property type="entry name" value="ZF_C3H1"/>
    <property type="match status" value="1"/>
</dbReference>
<keyword evidence="4" id="KW-0539">Nucleus</keyword>
<feature type="compositionally biased region" description="Basic and acidic residues" evidence="8">
    <location>
        <begin position="454"/>
        <end position="467"/>
    </location>
</feature>
<dbReference type="GO" id="GO:0008270">
    <property type="term" value="F:zinc ion binding"/>
    <property type="evidence" value="ECO:0007669"/>
    <property type="project" value="UniProtKB-KW"/>
</dbReference>
<feature type="compositionally biased region" description="Basic residues" evidence="8">
    <location>
        <begin position="414"/>
        <end position="430"/>
    </location>
</feature>
<evidence type="ECO:0000256" key="2">
    <source>
        <dbReference type="ARBA" id="ARBA00004123"/>
    </source>
</evidence>
<dbReference type="EMBL" id="CACVKT020006392">
    <property type="protein sequence ID" value="CAC5401248.1"/>
    <property type="molecule type" value="Genomic_DNA"/>
</dbReference>
<evidence type="ECO:0000256" key="4">
    <source>
        <dbReference type="ARBA" id="ARBA00023242"/>
    </source>
</evidence>
<protein>
    <recommendedName>
        <fullName evidence="3">2'-phosphotransferase</fullName>
        <ecNumber evidence="3">2.7.1.160</ecNumber>
    </recommendedName>
</protein>
<dbReference type="EC" id="2.7.1.160" evidence="3"/>
<evidence type="ECO:0000256" key="8">
    <source>
        <dbReference type="SAM" id="MobiDB-lite"/>
    </source>
</evidence>
<keyword evidence="12" id="KW-0808">Transferase</keyword>
<keyword evidence="7" id="KW-0479">Metal-binding</keyword>
<feature type="compositionally biased region" description="Basic and acidic residues" evidence="8">
    <location>
        <begin position="550"/>
        <end position="568"/>
    </location>
</feature>
<feature type="compositionally biased region" description="Basic and acidic residues" evidence="8">
    <location>
        <begin position="357"/>
        <end position="369"/>
    </location>
</feature>
<evidence type="ECO:0000313" key="12">
    <source>
        <dbReference type="EMBL" id="CAC5401248.1"/>
    </source>
</evidence>
<feature type="domain" description="WWE" evidence="10">
    <location>
        <begin position="1099"/>
        <end position="1181"/>
    </location>
</feature>
<feature type="region of interest" description="Disordered" evidence="8">
    <location>
        <begin position="391"/>
        <end position="600"/>
    </location>
</feature>
<feature type="compositionally biased region" description="Basic residues" evidence="8">
    <location>
        <begin position="346"/>
        <end position="356"/>
    </location>
</feature>
<dbReference type="InterPro" id="IPR037197">
    <property type="entry name" value="WWE_dom_sf"/>
</dbReference>
<gene>
    <name evidence="12" type="ORF">MCOR_35350</name>
</gene>
<evidence type="ECO:0000259" key="9">
    <source>
        <dbReference type="PROSITE" id="PS50103"/>
    </source>
</evidence>
<evidence type="ECO:0000256" key="3">
    <source>
        <dbReference type="ARBA" id="ARBA00012007"/>
    </source>
</evidence>
<name>A0A6J8CXL2_MYTCO</name>
<evidence type="ECO:0000256" key="7">
    <source>
        <dbReference type="PROSITE-ProRule" id="PRU00723"/>
    </source>
</evidence>
<dbReference type="InterPro" id="IPR042080">
    <property type="entry name" value="RNA_2'-PTrans_N"/>
</dbReference>
<dbReference type="SUPFAM" id="SSF56399">
    <property type="entry name" value="ADP-ribosylation"/>
    <property type="match status" value="2"/>
</dbReference>
<proteinExistence type="inferred from homology"/>
<feature type="domain" description="PARP catalytic" evidence="11">
    <location>
        <begin position="1211"/>
        <end position="1433"/>
    </location>
</feature>
<dbReference type="Pfam" id="PF00644">
    <property type="entry name" value="PARP"/>
    <property type="match status" value="1"/>
</dbReference>
<evidence type="ECO:0000256" key="6">
    <source>
        <dbReference type="ARBA" id="ARBA00047949"/>
    </source>
</evidence>
<feature type="compositionally biased region" description="Polar residues" evidence="8">
    <location>
        <begin position="477"/>
        <end position="489"/>
    </location>
</feature>
<dbReference type="Gene3D" id="3.30.720.50">
    <property type="match status" value="1"/>
</dbReference>
<dbReference type="PROSITE" id="PS51059">
    <property type="entry name" value="PARP_CATALYTIC"/>
    <property type="match status" value="1"/>
</dbReference>
<dbReference type="InterPro" id="IPR004170">
    <property type="entry name" value="WWE_dom"/>
</dbReference>
<keyword evidence="12" id="KW-0328">Glycosyltransferase</keyword>
<feature type="compositionally biased region" description="Polar residues" evidence="8">
    <location>
        <begin position="316"/>
        <end position="325"/>
    </location>
</feature>
<feature type="region of interest" description="Disordered" evidence="8">
    <location>
        <begin position="825"/>
        <end position="847"/>
    </location>
</feature>
<dbReference type="PANTHER" id="PTHR45740:SF4">
    <property type="entry name" value="PROTEIN MONO-ADP-RIBOSYLTRANSFERASE PARP11"/>
    <property type="match status" value="1"/>
</dbReference>
<accession>A0A6J8CXL2</accession>
<feature type="compositionally biased region" description="Acidic residues" evidence="8">
    <location>
        <begin position="444"/>
        <end position="453"/>
    </location>
</feature>
<dbReference type="GO" id="GO:0003950">
    <property type="term" value="F:NAD+ poly-ADP-ribosyltransferase activity"/>
    <property type="evidence" value="ECO:0007669"/>
    <property type="project" value="InterPro"/>
</dbReference>
<dbReference type="GO" id="GO:0000215">
    <property type="term" value="F:tRNA 2'-phosphotransferase activity"/>
    <property type="evidence" value="ECO:0007669"/>
    <property type="project" value="UniProtKB-EC"/>
</dbReference>
<keyword evidence="13" id="KW-1185">Reference proteome</keyword>
<dbReference type="PANTHER" id="PTHR45740">
    <property type="entry name" value="POLY [ADP-RIBOSE] POLYMERASE"/>
    <property type="match status" value="1"/>
</dbReference>
<reference evidence="12 13" key="1">
    <citation type="submission" date="2020-06" db="EMBL/GenBank/DDBJ databases">
        <authorList>
            <person name="Li R."/>
            <person name="Bekaert M."/>
        </authorList>
    </citation>
    <scope>NUCLEOTIDE SEQUENCE [LARGE SCALE GENOMIC DNA]</scope>
    <source>
        <strain evidence="13">wild</strain>
    </source>
</reference>
<evidence type="ECO:0000256" key="5">
    <source>
        <dbReference type="ARBA" id="ARBA00024347"/>
    </source>
</evidence>
<dbReference type="Proteomes" id="UP000507470">
    <property type="component" value="Unassembled WGS sequence"/>
</dbReference>
<organism evidence="12 13">
    <name type="scientific">Mytilus coruscus</name>
    <name type="common">Sea mussel</name>
    <dbReference type="NCBI Taxonomy" id="42192"/>
    <lineage>
        <taxon>Eukaryota</taxon>
        <taxon>Metazoa</taxon>
        <taxon>Spiralia</taxon>
        <taxon>Lophotrochozoa</taxon>
        <taxon>Mollusca</taxon>
        <taxon>Bivalvia</taxon>
        <taxon>Autobranchia</taxon>
        <taxon>Pteriomorphia</taxon>
        <taxon>Mytilida</taxon>
        <taxon>Mytiloidea</taxon>
        <taxon>Mytilidae</taxon>
        <taxon>Mytilinae</taxon>
        <taxon>Mytilus</taxon>
    </lineage>
</organism>
<dbReference type="CDD" id="cd01439">
    <property type="entry name" value="TCCD_inducible_PARP_like"/>
    <property type="match status" value="1"/>
</dbReference>
<keyword evidence="7" id="KW-0862">Zinc</keyword>
<dbReference type="OrthoDB" id="5988750at2759"/>
<feature type="compositionally biased region" description="Basic residues" evidence="8">
    <location>
        <begin position="533"/>
        <end position="549"/>
    </location>
</feature>
<feature type="region of interest" description="Disordered" evidence="8">
    <location>
        <begin position="945"/>
        <end position="982"/>
    </location>
</feature>
<dbReference type="GO" id="GO:1990404">
    <property type="term" value="F:NAD+-protein mono-ADP-ribosyltransferase activity"/>
    <property type="evidence" value="ECO:0007669"/>
    <property type="project" value="TreeGrafter"/>
</dbReference>
<dbReference type="InterPro" id="IPR002745">
    <property type="entry name" value="Ptrans_KptA/Tpt1"/>
</dbReference>
<dbReference type="Pfam" id="PF18360">
    <property type="entry name" value="hnRNP_Q_AcD"/>
    <property type="match status" value="1"/>
</dbReference>